<name>A0A142JU84_9BURK</name>
<dbReference type="EMBL" id="CP014845">
    <property type="protein sequence ID" value="AMR81646.1"/>
    <property type="molecule type" value="Genomic_DNA"/>
</dbReference>
<dbReference type="STRING" id="1796606.A2G96_28145"/>
<proteinExistence type="inferred from homology"/>
<dbReference type="Pfam" id="PF03401">
    <property type="entry name" value="TctC"/>
    <property type="match status" value="1"/>
</dbReference>
<evidence type="ECO:0000313" key="4">
    <source>
        <dbReference type="Proteomes" id="UP000075238"/>
    </source>
</evidence>
<dbReference type="Gene3D" id="3.40.190.150">
    <property type="entry name" value="Bordetella uptake gene, domain 1"/>
    <property type="match status" value="1"/>
</dbReference>
<feature type="chain" id="PRO_5007498324" evidence="2">
    <location>
        <begin position="28"/>
        <end position="333"/>
    </location>
</feature>
<dbReference type="Proteomes" id="UP000075238">
    <property type="component" value="Chromosome 2"/>
</dbReference>
<dbReference type="SUPFAM" id="SSF53850">
    <property type="entry name" value="Periplasmic binding protein-like II"/>
    <property type="match status" value="1"/>
</dbReference>
<dbReference type="CDD" id="cd13578">
    <property type="entry name" value="PBP2_Bug27"/>
    <property type="match status" value="1"/>
</dbReference>
<dbReference type="PIRSF" id="PIRSF017082">
    <property type="entry name" value="YflP"/>
    <property type="match status" value="1"/>
</dbReference>
<feature type="signal peptide" evidence="2">
    <location>
        <begin position="1"/>
        <end position="27"/>
    </location>
</feature>
<evidence type="ECO:0000256" key="2">
    <source>
        <dbReference type="SAM" id="SignalP"/>
    </source>
</evidence>
<dbReference type="RefSeq" id="WP_062803441.1">
    <property type="nucleotide sequence ID" value="NZ_CP014845.1"/>
</dbReference>
<gene>
    <name evidence="3" type="ORF">A2G96_28145</name>
</gene>
<comment type="similarity">
    <text evidence="1">Belongs to the UPF0065 (bug) family.</text>
</comment>
<organism evidence="3 4">
    <name type="scientific">Cupriavidus nantongensis</name>
    <dbReference type="NCBI Taxonomy" id="1796606"/>
    <lineage>
        <taxon>Bacteria</taxon>
        <taxon>Pseudomonadati</taxon>
        <taxon>Pseudomonadota</taxon>
        <taxon>Betaproteobacteria</taxon>
        <taxon>Burkholderiales</taxon>
        <taxon>Burkholderiaceae</taxon>
        <taxon>Cupriavidus</taxon>
    </lineage>
</organism>
<dbReference type="PANTHER" id="PTHR42928">
    <property type="entry name" value="TRICARBOXYLATE-BINDING PROTEIN"/>
    <property type="match status" value="1"/>
</dbReference>
<keyword evidence="2" id="KW-0732">Signal</keyword>
<accession>A0A142JU84</accession>
<dbReference type="PROSITE" id="PS51318">
    <property type="entry name" value="TAT"/>
    <property type="match status" value="1"/>
</dbReference>
<dbReference type="InterPro" id="IPR005064">
    <property type="entry name" value="BUG"/>
</dbReference>
<protein>
    <submittedName>
        <fullName evidence="3">ABC transporter substrate-binding protein</fullName>
    </submittedName>
</protein>
<dbReference type="AlphaFoldDB" id="A0A142JU84"/>
<dbReference type="PANTHER" id="PTHR42928:SF5">
    <property type="entry name" value="BLR1237 PROTEIN"/>
    <property type="match status" value="1"/>
</dbReference>
<keyword evidence="4" id="KW-1185">Reference proteome</keyword>
<dbReference type="Gene3D" id="3.40.190.10">
    <property type="entry name" value="Periplasmic binding protein-like II"/>
    <property type="match status" value="1"/>
</dbReference>
<dbReference type="KEGG" id="cnan:A2G96_28145"/>
<evidence type="ECO:0000313" key="3">
    <source>
        <dbReference type="EMBL" id="AMR81646.1"/>
    </source>
</evidence>
<dbReference type="OrthoDB" id="8678477at2"/>
<reference evidence="3 4" key="1">
    <citation type="submission" date="2016-03" db="EMBL/GenBank/DDBJ databases">
        <title>Complete genome sequence of a novel chlorpyrifos degrading bacterium, Cupriavidus nantongensis sp. X1.</title>
        <authorList>
            <person name="Fang L."/>
        </authorList>
    </citation>
    <scope>NUCLEOTIDE SEQUENCE [LARGE SCALE GENOMIC DNA]</scope>
    <source>
        <strain evidence="3 4">X1</strain>
    </source>
</reference>
<sequence>MNRRNWLATAGAAALGSLLLPARAASAASPASSYPSRPIRLIVPFIAGSTPDNIARTLSAELGKKLGQPLVVENMPGAGGIIGAGALRRAAPDGYTLGILANSHVINVHMYRKMPYDPTQDFTPITALSGGPSALVVPLSSPYKSAAELVAAMKKEPGKFNYGSGGKGSIAHLAVETMLHQTGCDAVHIPYKGAPEIITSMLTGQTQFGMPVLGTATQYVRNNQVRVLAVTAAARSPYFPDVPTMAEALPPGFVIDNWSGLFAPANFPPELAQKLHAAVRTLQTAGVFDAQLKANAGELRRSASPAQFGTLVASDNARYGDLMKSIGMTGDLG</sequence>
<evidence type="ECO:0000256" key="1">
    <source>
        <dbReference type="ARBA" id="ARBA00006987"/>
    </source>
</evidence>
<dbReference type="InterPro" id="IPR042100">
    <property type="entry name" value="Bug_dom1"/>
</dbReference>
<dbReference type="InterPro" id="IPR006311">
    <property type="entry name" value="TAT_signal"/>
</dbReference>